<keyword evidence="1" id="KW-0732">Signal</keyword>
<dbReference type="InterPro" id="IPR058094">
    <property type="entry name" value="Ig-like_OmpL47-like"/>
</dbReference>
<dbReference type="NCBIfam" id="NF047446">
    <property type="entry name" value="barrel_OmpL47"/>
    <property type="match status" value="1"/>
</dbReference>
<evidence type="ECO:0008006" key="4">
    <source>
        <dbReference type="Google" id="ProtNLM"/>
    </source>
</evidence>
<dbReference type="Proteomes" id="UP000274033">
    <property type="component" value="Unassembled WGS sequence"/>
</dbReference>
<evidence type="ECO:0000313" key="3">
    <source>
        <dbReference type="Proteomes" id="UP000274033"/>
    </source>
</evidence>
<proteinExistence type="predicted"/>
<sequence length="362" mass="41036">MKKVLASILSILFIVTTGFIDVQAEEERKPIELSYEIWDNDGPINEESFIVDPYLQEKKKIWQGYDLPEDRYMVVIVRNEINHPYFETYQARDNMYSWDSHNKFKTIEEAEAWGYRLSGIQVKEWNEYVQKWGYTNAEGTGYTMVFVEPNEFKNILIKDKTAPVTSSSNVPANWTNKDVYITLTAFDEESGIDKTEYRINEGDWIQYTGPIDSFSEGKNLIEYRSIDRAGNMEETKSAEVKIDKTAPSLNVSFNQSVITDSNHKLTPINALIVADDSLSGVASYELVSILSNQSDNGKGDGNTAQDIQGAEFGTSDVNFLLRSERSGHGNRIYTIIYKATDNAGNSVITSQNIVVKHDNSIK</sequence>
<evidence type="ECO:0000256" key="1">
    <source>
        <dbReference type="SAM" id="SignalP"/>
    </source>
</evidence>
<accession>A0A3N9U9H5</accession>
<dbReference type="RefSeq" id="WP_124766702.1">
    <property type="nucleotide sequence ID" value="NZ_JAFBDY010000023.1"/>
</dbReference>
<dbReference type="OrthoDB" id="340819at2"/>
<protein>
    <recommendedName>
        <fullName evidence="4">DUF5011 domain-containing protein</fullName>
    </recommendedName>
</protein>
<feature type="chain" id="PRO_5018248390" description="DUF5011 domain-containing protein" evidence="1">
    <location>
        <begin position="25"/>
        <end position="362"/>
    </location>
</feature>
<feature type="signal peptide" evidence="1">
    <location>
        <begin position="1"/>
        <end position="24"/>
    </location>
</feature>
<reference evidence="2 3" key="1">
    <citation type="journal article" date="2013" name="J. Microbiol.">
        <title>Lysinibacillus chungkukjangi sp. nov., isolated from Chungkukjang, Korean fermented soybean food.</title>
        <authorList>
            <person name="Kim S.J."/>
            <person name="Jang Y.H."/>
            <person name="Hamada M."/>
            <person name="Ahn J.H."/>
            <person name="Weon H.Y."/>
            <person name="Suzuki K."/>
            <person name="Whang K.S."/>
            <person name="Kwon S.W."/>
        </authorList>
    </citation>
    <scope>NUCLEOTIDE SEQUENCE [LARGE SCALE GENOMIC DNA]</scope>
    <source>
        <strain evidence="2 3">MCCC 1A12701</strain>
    </source>
</reference>
<evidence type="ECO:0000313" key="2">
    <source>
        <dbReference type="EMBL" id="RQW73220.1"/>
    </source>
</evidence>
<comment type="caution">
    <text evidence="2">The sequence shown here is derived from an EMBL/GenBank/DDBJ whole genome shotgun (WGS) entry which is preliminary data.</text>
</comment>
<keyword evidence="3" id="KW-1185">Reference proteome</keyword>
<dbReference type="EMBL" id="RRCT01000025">
    <property type="protein sequence ID" value="RQW73220.1"/>
    <property type="molecule type" value="Genomic_DNA"/>
</dbReference>
<gene>
    <name evidence="2" type="ORF">EBB45_17825</name>
</gene>
<dbReference type="Gene3D" id="3.30.1920.20">
    <property type="match status" value="1"/>
</dbReference>
<name>A0A3N9U9H5_9BACI</name>
<organism evidence="2 3">
    <name type="scientific">Lysinibacillus composti</name>
    <dbReference type="NCBI Taxonomy" id="720633"/>
    <lineage>
        <taxon>Bacteria</taxon>
        <taxon>Bacillati</taxon>
        <taxon>Bacillota</taxon>
        <taxon>Bacilli</taxon>
        <taxon>Bacillales</taxon>
        <taxon>Bacillaceae</taxon>
        <taxon>Lysinibacillus</taxon>
    </lineage>
</organism>
<dbReference type="AlphaFoldDB" id="A0A3N9U9H5"/>